<dbReference type="RefSeq" id="WP_122184704.1">
    <property type="nucleotide sequence ID" value="NZ_RFFJ01000090.1"/>
</dbReference>
<dbReference type="PANTHER" id="PTHR43818:SF11">
    <property type="entry name" value="BCDNA.GH03377"/>
    <property type="match status" value="1"/>
</dbReference>
<evidence type="ECO:0000313" key="4">
    <source>
        <dbReference type="EMBL" id="RMI38497.1"/>
    </source>
</evidence>
<dbReference type="Proteomes" id="UP000278673">
    <property type="component" value="Unassembled WGS sequence"/>
</dbReference>
<dbReference type="InterPro" id="IPR000683">
    <property type="entry name" value="Gfo/Idh/MocA-like_OxRdtase_N"/>
</dbReference>
<evidence type="ECO:0000259" key="2">
    <source>
        <dbReference type="Pfam" id="PF01408"/>
    </source>
</evidence>
<dbReference type="Gene3D" id="3.40.50.720">
    <property type="entry name" value="NAD(P)-binding Rossmann-like Domain"/>
    <property type="match status" value="1"/>
</dbReference>
<dbReference type="SUPFAM" id="SSF51735">
    <property type="entry name" value="NAD(P)-binding Rossmann-fold domains"/>
    <property type="match status" value="1"/>
</dbReference>
<sequence length="383" mass="39262">MNEHASEHASARGEASTPLRVGIVGAGAISGQYLRYFDDHGAAAGVRLVAVADLDAARAEKAVAGRAGVRATTPDEVYAADDVDAVLNLTVPAAHATVALAAIAGGKHVYGEKPLASTVEEGRRVLDAARAAGVRVGAAPDTVLGRGVQTARALVDAGRIGQPVAATAFFACPGHERWHPDPDFYYLPGGGPLFDMGPYYLTALVHLLGPVESVTGGAVRSGAERAIGSGPRAGERFPVEVATHVTGVLRHRGGALSTVVMSFDTVRHELPRIEVHGTAGSVSVPDPNTFEGPVRLATRAAGEWADVPLSHGYAAAGRGLGLADLGRALRTGGGARADGEVALHVLEVMEGLLRAAEEDRVVAVASDVERPALVPESALVAAD</sequence>
<dbReference type="PANTHER" id="PTHR43818">
    <property type="entry name" value="BCDNA.GH03377"/>
    <property type="match status" value="1"/>
</dbReference>
<dbReference type="InterPro" id="IPR050463">
    <property type="entry name" value="Gfo/Idh/MocA_oxidrdct_glycsds"/>
</dbReference>
<dbReference type="Pfam" id="PF22725">
    <property type="entry name" value="GFO_IDH_MocA_C3"/>
    <property type="match status" value="1"/>
</dbReference>
<gene>
    <name evidence="4" type="ORF">EBN88_16790</name>
</gene>
<reference evidence="4 5" key="1">
    <citation type="submission" date="2018-10" db="EMBL/GenBank/DDBJ databases">
        <title>Isolation, diversity and antifungal activity of actinobacteria from wheat.</title>
        <authorList>
            <person name="Han C."/>
        </authorList>
    </citation>
    <scope>NUCLEOTIDE SEQUENCE [LARGE SCALE GENOMIC DNA]</scope>
    <source>
        <strain evidence="4 5">NEAU-YY642</strain>
    </source>
</reference>
<dbReference type="EMBL" id="RFFJ01000090">
    <property type="protein sequence ID" value="RMI38497.1"/>
    <property type="molecule type" value="Genomic_DNA"/>
</dbReference>
<comment type="caution">
    <text evidence="4">The sequence shown here is derived from an EMBL/GenBank/DDBJ whole genome shotgun (WGS) entry which is preliminary data.</text>
</comment>
<evidence type="ECO:0000256" key="1">
    <source>
        <dbReference type="ARBA" id="ARBA00023002"/>
    </source>
</evidence>
<evidence type="ECO:0000313" key="5">
    <source>
        <dbReference type="Proteomes" id="UP000278673"/>
    </source>
</evidence>
<feature type="domain" description="GFO/IDH/MocA-like oxidoreductase" evidence="3">
    <location>
        <begin position="148"/>
        <end position="282"/>
    </location>
</feature>
<dbReference type="GO" id="GO:0000166">
    <property type="term" value="F:nucleotide binding"/>
    <property type="evidence" value="ECO:0007669"/>
    <property type="project" value="InterPro"/>
</dbReference>
<evidence type="ECO:0000259" key="3">
    <source>
        <dbReference type="Pfam" id="PF22725"/>
    </source>
</evidence>
<name>A0A3M2LM26_9ACTN</name>
<dbReference type="InterPro" id="IPR055170">
    <property type="entry name" value="GFO_IDH_MocA-like_dom"/>
</dbReference>
<organism evidence="4 5">
    <name type="scientific">Streptomyces triticirhizae</name>
    <dbReference type="NCBI Taxonomy" id="2483353"/>
    <lineage>
        <taxon>Bacteria</taxon>
        <taxon>Bacillati</taxon>
        <taxon>Actinomycetota</taxon>
        <taxon>Actinomycetes</taxon>
        <taxon>Kitasatosporales</taxon>
        <taxon>Streptomycetaceae</taxon>
        <taxon>Streptomyces</taxon>
    </lineage>
</organism>
<keyword evidence="5" id="KW-1185">Reference proteome</keyword>
<dbReference type="Gene3D" id="3.30.360.10">
    <property type="entry name" value="Dihydrodipicolinate Reductase, domain 2"/>
    <property type="match status" value="1"/>
</dbReference>
<keyword evidence="1" id="KW-0560">Oxidoreductase</keyword>
<dbReference type="InterPro" id="IPR036291">
    <property type="entry name" value="NAD(P)-bd_dom_sf"/>
</dbReference>
<dbReference type="SUPFAM" id="SSF55347">
    <property type="entry name" value="Glyceraldehyde-3-phosphate dehydrogenase-like, C-terminal domain"/>
    <property type="match status" value="1"/>
</dbReference>
<accession>A0A3M2LM26</accession>
<dbReference type="AlphaFoldDB" id="A0A3M2LM26"/>
<dbReference type="Pfam" id="PF01408">
    <property type="entry name" value="GFO_IDH_MocA"/>
    <property type="match status" value="1"/>
</dbReference>
<proteinExistence type="predicted"/>
<dbReference type="GO" id="GO:0016491">
    <property type="term" value="F:oxidoreductase activity"/>
    <property type="evidence" value="ECO:0007669"/>
    <property type="project" value="UniProtKB-KW"/>
</dbReference>
<protein>
    <submittedName>
        <fullName evidence="4">Gfo/Idh/MocA family oxidoreductase</fullName>
    </submittedName>
</protein>
<feature type="domain" description="Gfo/Idh/MocA-like oxidoreductase N-terminal" evidence="2">
    <location>
        <begin position="19"/>
        <end position="137"/>
    </location>
</feature>